<keyword evidence="8" id="KW-1185">Reference proteome</keyword>
<organism evidence="7 8">
    <name type="scientific">Aeromicrobium panaciterrae</name>
    <dbReference type="NCBI Taxonomy" id="363861"/>
    <lineage>
        <taxon>Bacteria</taxon>
        <taxon>Bacillati</taxon>
        <taxon>Actinomycetota</taxon>
        <taxon>Actinomycetes</taxon>
        <taxon>Propionibacteriales</taxon>
        <taxon>Nocardioidaceae</taxon>
        <taxon>Aeromicrobium</taxon>
    </lineage>
</organism>
<accession>A0ABU1ULD3</accession>
<feature type="transmembrane region" description="Helical" evidence="5">
    <location>
        <begin position="237"/>
        <end position="256"/>
    </location>
</feature>
<comment type="caution">
    <text evidence="7">The sequence shown here is derived from an EMBL/GenBank/DDBJ whole genome shotgun (WGS) entry which is preliminary data.</text>
</comment>
<evidence type="ECO:0000259" key="6">
    <source>
        <dbReference type="PROSITE" id="PS50850"/>
    </source>
</evidence>
<feature type="transmembrane region" description="Helical" evidence="5">
    <location>
        <begin position="293"/>
        <end position="313"/>
    </location>
</feature>
<feature type="transmembrane region" description="Helical" evidence="5">
    <location>
        <begin position="95"/>
        <end position="113"/>
    </location>
</feature>
<dbReference type="InterPro" id="IPR011701">
    <property type="entry name" value="MFS"/>
</dbReference>
<dbReference type="InterPro" id="IPR020846">
    <property type="entry name" value="MFS_dom"/>
</dbReference>
<keyword evidence="3 5" id="KW-1133">Transmembrane helix</keyword>
<dbReference type="PROSITE" id="PS50850">
    <property type="entry name" value="MFS"/>
    <property type="match status" value="1"/>
</dbReference>
<dbReference type="CDD" id="cd17393">
    <property type="entry name" value="MFS_MosC_like"/>
    <property type="match status" value="1"/>
</dbReference>
<evidence type="ECO:0000256" key="1">
    <source>
        <dbReference type="ARBA" id="ARBA00004651"/>
    </source>
</evidence>
<dbReference type="InterPro" id="IPR036259">
    <property type="entry name" value="MFS_trans_sf"/>
</dbReference>
<feature type="transmembrane region" description="Helical" evidence="5">
    <location>
        <begin position="41"/>
        <end position="60"/>
    </location>
</feature>
<dbReference type="EMBL" id="JAVDWH010000001">
    <property type="protein sequence ID" value="MDR7085986.1"/>
    <property type="molecule type" value="Genomic_DNA"/>
</dbReference>
<sequence length="380" mass="38504">MPLTRARRSTFAFFALNGFSLGMWVVHIPEILDRTGADKATLGYLLLLMGGTALVGMQVGGRLIDKVGSRPVTVAAGLALSAALIGPAVATSVTALAVALGVFGAANGIIDVAQNAQAVEVERAYGRPIISAFHAFFSLGGLAASLVGGVLIAADADIRLTLGVAAIAGIVVTLVARLGLLRSAPVAPAQADVKRAPWTGRVILLSLLAFVLLLSEGVAYDWSTVHLHDSLDASKTVAAWAFGAFSVTMTAVRLLADRIVGRIGAAAYVQRAALVGAVGLLGAALAPTPWVAIVAWAVFGIGLAGCVPQFFSAAGNIDPAASGTYLARVTGTGYLGLLAGPAVIGILTNWVSLTTAFAVPVIGCLLAGLLAPRALRKVAG</sequence>
<evidence type="ECO:0000256" key="4">
    <source>
        <dbReference type="ARBA" id="ARBA00023136"/>
    </source>
</evidence>
<dbReference type="RefSeq" id="WP_309967076.1">
    <property type="nucleotide sequence ID" value="NZ_JAVDWH010000001.1"/>
</dbReference>
<feature type="transmembrane region" description="Helical" evidence="5">
    <location>
        <begin position="202"/>
        <end position="222"/>
    </location>
</feature>
<dbReference type="Gene3D" id="1.20.1250.20">
    <property type="entry name" value="MFS general substrate transporter like domains"/>
    <property type="match status" value="2"/>
</dbReference>
<gene>
    <name evidence="7" type="ORF">J2X11_000825</name>
</gene>
<comment type="subcellular location">
    <subcellularLocation>
        <location evidence="1">Cell membrane</location>
        <topology evidence="1">Multi-pass membrane protein</topology>
    </subcellularLocation>
</comment>
<feature type="transmembrane region" description="Helical" evidence="5">
    <location>
        <begin position="133"/>
        <end position="154"/>
    </location>
</feature>
<feature type="domain" description="Major facilitator superfamily (MFS) profile" evidence="6">
    <location>
        <begin position="6"/>
        <end position="375"/>
    </location>
</feature>
<evidence type="ECO:0000256" key="3">
    <source>
        <dbReference type="ARBA" id="ARBA00022989"/>
    </source>
</evidence>
<dbReference type="InterPro" id="IPR051788">
    <property type="entry name" value="MFS_Transporter"/>
</dbReference>
<evidence type="ECO:0000256" key="2">
    <source>
        <dbReference type="ARBA" id="ARBA00022692"/>
    </source>
</evidence>
<dbReference type="PANTHER" id="PTHR23514:SF13">
    <property type="entry name" value="INNER MEMBRANE PROTEIN YBJJ"/>
    <property type="match status" value="1"/>
</dbReference>
<keyword evidence="4 5" id="KW-0472">Membrane</keyword>
<keyword evidence="2 5" id="KW-0812">Transmembrane</keyword>
<dbReference type="PANTHER" id="PTHR23514">
    <property type="entry name" value="BYPASS OF STOP CODON PROTEIN 6"/>
    <property type="match status" value="1"/>
</dbReference>
<evidence type="ECO:0000313" key="8">
    <source>
        <dbReference type="Proteomes" id="UP001257739"/>
    </source>
</evidence>
<dbReference type="SUPFAM" id="SSF103473">
    <property type="entry name" value="MFS general substrate transporter"/>
    <property type="match status" value="1"/>
</dbReference>
<feature type="transmembrane region" description="Helical" evidence="5">
    <location>
        <begin position="160"/>
        <end position="181"/>
    </location>
</feature>
<evidence type="ECO:0000313" key="7">
    <source>
        <dbReference type="EMBL" id="MDR7085986.1"/>
    </source>
</evidence>
<feature type="transmembrane region" description="Helical" evidence="5">
    <location>
        <begin position="350"/>
        <end position="371"/>
    </location>
</feature>
<feature type="transmembrane region" description="Helical" evidence="5">
    <location>
        <begin position="268"/>
        <end position="287"/>
    </location>
</feature>
<feature type="transmembrane region" description="Helical" evidence="5">
    <location>
        <begin position="325"/>
        <end position="344"/>
    </location>
</feature>
<proteinExistence type="predicted"/>
<dbReference type="Proteomes" id="UP001257739">
    <property type="component" value="Unassembled WGS sequence"/>
</dbReference>
<feature type="transmembrane region" description="Helical" evidence="5">
    <location>
        <begin position="12"/>
        <end position="29"/>
    </location>
</feature>
<evidence type="ECO:0000256" key="5">
    <source>
        <dbReference type="SAM" id="Phobius"/>
    </source>
</evidence>
<reference evidence="7 8" key="1">
    <citation type="submission" date="2023-07" db="EMBL/GenBank/DDBJ databases">
        <title>Sorghum-associated microbial communities from plants grown in Nebraska, USA.</title>
        <authorList>
            <person name="Schachtman D."/>
        </authorList>
    </citation>
    <scope>NUCLEOTIDE SEQUENCE [LARGE SCALE GENOMIC DNA]</scope>
    <source>
        <strain evidence="7 8">BE248</strain>
    </source>
</reference>
<name>A0ABU1ULD3_9ACTN</name>
<protein>
    <submittedName>
        <fullName evidence="7">MFS family permease</fullName>
    </submittedName>
</protein>
<dbReference type="Pfam" id="PF07690">
    <property type="entry name" value="MFS_1"/>
    <property type="match status" value="1"/>
</dbReference>